<protein>
    <submittedName>
        <fullName evidence="1">Uncharacterized protein</fullName>
    </submittedName>
</protein>
<comment type="caution">
    <text evidence="1">The sequence shown here is derived from an EMBL/GenBank/DDBJ whole genome shotgun (WGS) entry which is preliminary data.</text>
</comment>
<dbReference type="RefSeq" id="WP_307312454.1">
    <property type="nucleotide sequence ID" value="NZ_JAUSRE010000039.1"/>
</dbReference>
<dbReference type="Proteomes" id="UP001226577">
    <property type="component" value="Unassembled WGS sequence"/>
</dbReference>
<evidence type="ECO:0000313" key="2">
    <source>
        <dbReference type="Proteomes" id="UP001226577"/>
    </source>
</evidence>
<keyword evidence="2" id="KW-1185">Reference proteome</keyword>
<gene>
    <name evidence="1" type="ORF">J2X98_004415</name>
</gene>
<sequence length="59" mass="6079">MAAHVPDPAGILPAVQNLTNLAKSFETAVGSGFPNCRDVEGADASSWEPGQAAGLQIHY</sequence>
<reference evidence="1 2" key="1">
    <citation type="submission" date="2023-07" db="EMBL/GenBank/DDBJ databases">
        <title>Sorghum-associated microbial communities from plants grown in Nebraska, USA.</title>
        <authorList>
            <person name="Schachtman D."/>
        </authorList>
    </citation>
    <scope>NUCLEOTIDE SEQUENCE [LARGE SCALE GENOMIC DNA]</scope>
    <source>
        <strain evidence="1 2">CC222</strain>
    </source>
</reference>
<accession>A0ABT9S1C1</accession>
<proteinExistence type="predicted"/>
<dbReference type="EMBL" id="JAUSRE010000039">
    <property type="protein sequence ID" value="MDP9890800.1"/>
    <property type="molecule type" value="Genomic_DNA"/>
</dbReference>
<evidence type="ECO:0000313" key="1">
    <source>
        <dbReference type="EMBL" id="MDP9890800.1"/>
    </source>
</evidence>
<organism evidence="1 2">
    <name type="scientific">Pseudarthrobacter enclensis</name>
    <dbReference type="NCBI Taxonomy" id="993070"/>
    <lineage>
        <taxon>Bacteria</taxon>
        <taxon>Bacillati</taxon>
        <taxon>Actinomycetota</taxon>
        <taxon>Actinomycetes</taxon>
        <taxon>Micrococcales</taxon>
        <taxon>Micrococcaceae</taxon>
        <taxon>Pseudarthrobacter</taxon>
    </lineage>
</organism>
<name>A0ABT9S1C1_9MICC</name>